<dbReference type="InterPro" id="IPR032675">
    <property type="entry name" value="LRR_dom_sf"/>
</dbReference>
<dbReference type="Pfam" id="PF25019">
    <property type="entry name" value="LRR_R13L1-DRL21"/>
    <property type="match status" value="1"/>
</dbReference>
<accession>A0AAW1H9L3</accession>
<evidence type="ECO:0000313" key="2">
    <source>
        <dbReference type="EMBL" id="KAK9672741.1"/>
    </source>
</evidence>
<organism evidence="2 3">
    <name type="scientific">Saponaria officinalis</name>
    <name type="common">Common soapwort</name>
    <name type="synonym">Lychnis saponaria</name>
    <dbReference type="NCBI Taxonomy" id="3572"/>
    <lineage>
        <taxon>Eukaryota</taxon>
        <taxon>Viridiplantae</taxon>
        <taxon>Streptophyta</taxon>
        <taxon>Embryophyta</taxon>
        <taxon>Tracheophyta</taxon>
        <taxon>Spermatophyta</taxon>
        <taxon>Magnoliopsida</taxon>
        <taxon>eudicotyledons</taxon>
        <taxon>Gunneridae</taxon>
        <taxon>Pentapetalae</taxon>
        <taxon>Caryophyllales</taxon>
        <taxon>Caryophyllaceae</taxon>
        <taxon>Caryophylleae</taxon>
        <taxon>Saponaria</taxon>
    </lineage>
</organism>
<dbReference type="Gene3D" id="3.80.10.10">
    <property type="entry name" value="Ribonuclease Inhibitor"/>
    <property type="match status" value="1"/>
</dbReference>
<evidence type="ECO:0000259" key="1">
    <source>
        <dbReference type="Pfam" id="PF25019"/>
    </source>
</evidence>
<dbReference type="PANTHER" id="PTHR47186:SF13">
    <property type="entry name" value="DISEASE RESISTANCE PROTEIN RGA3"/>
    <property type="match status" value="1"/>
</dbReference>
<feature type="domain" description="R13L1/DRL21-like LRR repeat region" evidence="1">
    <location>
        <begin position="29"/>
        <end position="161"/>
    </location>
</feature>
<dbReference type="Proteomes" id="UP001443914">
    <property type="component" value="Unassembled WGS sequence"/>
</dbReference>
<dbReference type="InterPro" id="IPR056789">
    <property type="entry name" value="LRR_R13L1-DRL21"/>
</dbReference>
<dbReference type="EMBL" id="JBDFQZ010000012">
    <property type="protein sequence ID" value="KAK9672741.1"/>
    <property type="molecule type" value="Genomic_DNA"/>
</dbReference>
<proteinExistence type="predicted"/>
<dbReference type="AlphaFoldDB" id="A0AAW1H9L3"/>
<dbReference type="PANTHER" id="PTHR47186">
    <property type="entry name" value="LEUCINE-RICH REPEAT-CONTAINING PROTEIN 57"/>
    <property type="match status" value="1"/>
</dbReference>
<evidence type="ECO:0000313" key="3">
    <source>
        <dbReference type="Proteomes" id="UP001443914"/>
    </source>
</evidence>
<name>A0AAW1H9L3_SAPOF</name>
<protein>
    <recommendedName>
        <fullName evidence="1">R13L1/DRL21-like LRR repeat region domain-containing protein</fullName>
    </recommendedName>
</protein>
<reference evidence="2" key="1">
    <citation type="submission" date="2024-03" db="EMBL/GenBank/DDBJ databases">
        <title>WGS assembly of Saponaria officinalis var. Norfolk2.</title>
        <authorList>
            <person name="Jenkins J."/>
            <person name="Shu S."/>
            <person name="Grimwood J."/>
            <person name="Barry K."/>
            <person name="Goodstein D."/>
            <person name="Schmutz J."/>
            <person name="Leebens-Mack J."/>
            <person name="Osbourn A."/>
        </authorList>
    </citation>
    <scope>NUCLEOTIDE SEQUENCE [LARGE SCALE GENOMIC DNA]</scope>
    <source>
        <strain evidence="2">JIC</strain>
    </source>
</reference>
<gene>
    <name evidence="2" type="ORF">RND81_12G120900</name>
</gene>
<keyword evidence="3" id="KW-1185">Reference proteome</keyword>
<comment type="caution">
    <text evidence="2">The sequence shown here is derived from an EMBL/GenBank/DDBJ whole genome shotgun (WGS) entry which is preliminary data.</text>
</comment>
<dbReference type="SUPFAM" id="SSF52058">
    <property type="entry name" value="L domain-like"/>
    <property type="match status" value="1"/>
</dbReference>
<sequence length="271" mass="31529">MGKLSCLHTLTRYMVGRESSNVEECFEQLENLKSLGNLKGFIEIDIRVPKNAKYIKEDRRGGAYMKNKKHLNCVEFTFEHVENYESVEYEEALFEELQPHSNLMGLIMKGCKSVRLPCWIIENLANHFPNLVSLEIINCDGIEYLPDLSRLSRLKELMLVNLPKIEYVENEIPTVVAGHCEQLLWFPCLEQVYLDRLPKLKAWSRVNDRDGLPQVKKMVIFVCPKLASTLSRPFIEGLSIYDSLAAWARDMTYEDFLNFPGWKRVYRRSVA</sequence>